<evidence type="ECO:0000313" key="1">
    <source>
        <dbReference type="EMBL" id="KII62475.1"/>
    </source>
</evidence>
<comment type="caution">
    <text evidence="1">The sequence shown here is derived from an EMBL/GenBank/DDBJ whole genome shotgun (WGS) entry which is preliminary data.</text>
</comment>
<name>A0A0C2M5Y6_THEKT</name>
<accession>A0A0C2M5Y6</accession>
<evidence type="ECO:0000313" key="2">
    <source>
        <dbReference type="Proteomes" id="UP000031668"/>
    </source>
</evidence>
<sequence>MQAFSLDKCEIVSSRIDFPAILSLFILRVSQRCRLALLLPRPGSDHINIEKKKCYGLRKNQTSDNLRIGTRHAISLIPLPKKSYNEYGKSEENTTDKLLGEFLWI</sequence>
<organism evidence="1 2">
    <name type="scientific">Thelohanellus kitauei</name>
    <name type="common">Myxosporean</name>
    <dbReference type="NCBI Taxonomy" id="669202"/>
    <lineage>
        <taxon>Eukaryota</taxon>
        <taxon>Metazoa</taxon>
        <taxon>Cnidaria</taxon>
        <taxon>Myxozoa</taxon>
        <taxon>Myxosporea</taxon>
        <taxon>Bivalvulida</taxon>
        <taxon>Platysporina</taxon>
        <taxon>Myxobolidae</taxon>
        <taxon>Thelohanellus</taxon>
    </lineage>
</organism>
<dbReference type="AlphaFoldDB" id="A0A0C2M5Y6"/>
<gene>
    <name evidence="1" type="ORF">RF11_13846</name>
</gene>
<proteinExistence type="predicted"/>
<protein>
    <submittedName>
        <fullName evidence="1">Uncharacterized protein</fullName>
    </submittedName>
</protein>
<dbReference type="EMBL" id="JWZT01004976">
    <property type="protein sequence ID" value="KII62475.1"/>
    <property type="molecule type" value="Genomic_DNA"/>
</dbReference>
<dbReference type="Proteomes" id="UP000031668">
    <property type="component" value="Unassembled WGS sequence"/>
</dbReference>
<reference evidence="1 2" key="1">
    <citation type="journal article" date="2014" name="Genome Biol. Evol.">
        <title>The genome of the myxosporean Thelohanellus kitauei shows adaptations to nutrient acquisition within its fish host.</title>
        <authorList>
            <person name="Yang Y."/>
            <person name="Xiong J."/>
            <person name="Zhou Z."/>
            <person name="Huo F."/>
            <person name="Miao W."/>
            <person name="Ran C."/>
            <person name="Liu Y."/>
            <person name="Zhang J."/>
            <person name="Feng J."/>
            <person name="Wang M."/>
            <person name="Wang M."/>
            <person name="Wang L."/>
            <person name="Yao B."/>
        </authorList>
    </citation>
    <scope>NUCLEOTIDE SEQUENCE [LARGE SCALE GENOMIC DNA]</scope>
    <source>
        <strain evidence="1">Wuqing</strain>
    </source>
</reference>
<keyword evidence="2" id="KW-1185">Reference proteome</keyword>